<evidence type="ECO:0008006" key="5">
    <source>
        <dbReference type="Google" id="ProtNLM"/>
    </source>
</evidence>
<dbReference type="AlphaFoldDB" id="A0A4Y2AA40"/>
<keyword evidence="4" id="KW-1185">Reference proteome</keyword>
<dbReference type="EMBL" id="BGPR01000009">
    <property type="protein sequence ID" value="GBL76116.1"/>
    <property type="molecule type" value="Genomic_DNA"/>
</dbReference>
<accession>A0A4Y2AA40</accession>
<dbReference type="PANTHER" id="PTHR24072">
    <property type="entry name" value="RHO FAMILY GTPASE"/>
    <property type="match status" value="1"/>
</dbReference>
<dbReference type="SMART" id="SM00174">
    <property type="entry name" value="RHO"/>
    <property type="match status" value="1"/>
</dbReference>
<dbReference type="Proteomes" id="UP000499080">
    <property type="component" value="Unassembled WGS sequence"/>
</dbReference>
<dbReference type="PRINTS" id="PR00449">
    <property type="entry name" value="RASTRNSFRMNG"/>
</dbReference>
<dbReference type="GO" id="GO:0003006">
    <property type="term" value="P:developmental process involved in reproduction"/>
    <property type="evidence" value="ECO:0007669"/>
    <property type="project" value="UniProtKB-ARBA"/>
</dbReference>
<dbReference type="GO" id="GO:0007264">
    <property type="term" value="P:small GTPase-mediated signal transduction"/>
    <property type="evidence" value="ECO:0007669"/>
    <property type="project" value="InterPro"/>
</dbReference>
<keyword evidence="1" id="KW-0547">Nucleotide-binding</keyword>
<proteinExistence type="predicted"/>
<dbReference type="InterPro" id="IPR003578">
    <property type="entry name" value="Small_GTPase_Rho"/>
</dbReference>
<sequence length="221" mass="25821">MAGFNNSDDSFEDCEDYLQQEVQLTEPIPRVRRQAYILIVGDSRTGKSMLARSFTRFPRTAAKRYHNIAINPENRRHRRRHKNSIGLHFFCAPFRSGDDDCFRNKRLKQHPYNLIIYLFDVNRRDTFENVFNKWHPEVLDYLGIHRLPPTILVGNKIDLRSSSLDQGQLNSEAIWAGEGMMSAIKVEADHYIEVNALAEINTRNLLVKILSMLDIDWKPDF</sequence>
<evidence type="ECO:0000313" key="4">
    <source>
        <dbReference type="Proteomes" id="UP000499080"/>
    </source>
</evidence>
<dbReference type="SUPFAM" id="SSF52540">
    <property type="entry name" value="P-loop containing nucleoside triphosphate hydrolases"/>
    <property type="match status" value="1"/>
</dbReference>
<name>A0A4Y2AA40_ARAVE</name>
<dbReference type="GO" id="GO:0005525">
    <property type="term" value="F:GTP binding"/>
    <property type="evidence" value="ECO:0007669"/>
    <property type="project" value="UniProtKB-KW"/>
</dbReference>
<evidence type="ECO:0000256" key="2">
    <source>
        <dbReference type="ARBA" id="ARBA00023134"/>
    </source>
</evidence>
<evidence type="ECO:0000313" key="3">
    <source>
        <dbReference type="EMBL" id="GBL76116.1"/>
    </source>
</evidence>
<dbReference type="GO" id="GO:0035099">
    <property type="term" value="P:hemocyte migration"/>
    <property type="evidence" value="ECO:0007669"/>
    <property type="project" value="UniProtKB-ARBA"/>
</dbReference>
<organism evidence="3 4">
    <name type="scientific">Araneus ventricosus</name>
    <name type="common">Orbweaver spider</name>
    <name type="synonym">Epeira ventricosa</name>
    <dbReference type="NCBI Taxonomy" id="182803"/>
    <lineage>
        <taxon>Eukaryota</taxon>
        <taxon>Metazoa</taxon>
        <taxon>Ecdysozoa</taxon>
        <taxon>Arthropoda</taxon>
        <taxon>Chelicerata</taxon>
        <taxon>Arachnida</taxon>
        <taxon>Araneae</taxon>
        <taxon>Araneomorphae</taxon>
        <taxon>Entelegynae</taxon>
        <taxon>Araneoidea</taxon>
        <taxon>Araneidae</taxon>
        <taxon>Araneus</taxon>
    </lineage>
</organism>
<dbReference type="GO" id="GO:0001667">
    <property type="term" value="P:ameboidal-type cell migration"/>
    <property type="evidence" value="ECO:0007669"/>
    <property type="project" value="UniProtKB-ARBA"/>
</dbReference>
<reference evidence="3 4" key="1">
    <citation type="journal article" date="2019" name="Sci. Rep.">
        <title>Orb-weaving spider Araneus ventricosus genome elucidates the spidroin gene catalogue.</title>
        <authorList>
            <person name="Kono N."/>
            <person name="Nakamura H."/>
            <person name="Ohtoshi R."/>
            <person name="Moran D.A.P."/>
            <person name="Shinohara A."/>
            <person name="Yoshida Y."/>
            <person name="Fujiwara M."/>
            <person name="Mori M."/>
            <person name="Tomita M."/>
            <person name="Arakawa K."/>
        </authorList>
    </citation>
    <scope>NUCLEOTIDE SEQUENCE [LARGE SCALE GENOMIC DNA]</scope>
</reference>
<dbReference type="Pfam" id="PF00071">
    <property type="entry name" value="Ras"/>
    <property type="match status" value="1"/>
</dbReference>
<dbReference type="InterPro" id="IPR027417">
    <property type="entry name" value="P-loop_NTPase"/>
</dbReference>
<keyword evidence="2" id="KW-0342">GTP-binding</keyword>
<gene>
    <name evidence="3" type="ORF">AVEN_234410_1</name>
</gene>
<comment type="caution">
    <text evidence="3">The sequence shown here is derived from an EMBL/GenBank/DDBJ whole genome shotgun (WGS) entry which is preliminary data.</text>
</comment>
<dbReference type="InterPro" id="IPR001806">
    <property type="entry name" value="Small_GTPase"/>
</dbReference>
<dbReference type="GO" id="GO:0035006">
    <property type="term" value="P:melanization defense response"/>
    <property type="evidence" value="ECO:0007669"/>
    <property type="project" value="UniProtKB-ARBA"/>
</dbReference>
<protein>
    <recommendedName>
        <fullName evidence="5">Ras-like protein family member 10B</fullName>
    </recommendedName>
</protein>
<dbReference type="GO" id="GO:0003924">
    <property type="term" value="F:GTPase activity"/>
    <property type="evidence" value="ECO:0007669"/>
    <property type="project" value="InterPro"/>
</dbReference>
<dbReference type="SMART" id="SM00175">
    <property type="entry name" value="RAB"/>
    <property type="match status" value="1"/>
</dbReference>
<dbReference type="OrthoDB" id="6434801at2759"/>
<evidence type="ECO:0000256" key="1">
    <source>
        <dbReference type="ARBA" id="ARBA00022741"/>
    </source>
</evidence>
<dbReference type="Gene3D" id="3.40.50.300">
    <property type="entry name" value="P-loop containing nucleotide triphosphate hydrolases"/>
    <property type="match status" value="1"/>
</dbReference>
<dbReference type="GO" id="GO:0022412">
    <property type="term" value="P:cellular process involved in reproduction in multicellular organism"/>
    <property type="evidence" value="ECO:0007669"/>
    <property type="project" value="UniProtKB-ARBA"/>
</dbReference>